<proteinExistence type="predicted"/>
<sequence length="406" mass="45196">MSLSPSPSQIPSERRRGTYPPIRMLHVITRMIRGGADENTLYTVRGLDKTRYVVDLAVGSGSELDLVGPLDGVRVHVVPELKRDPDPWNDLMALFKLAALIRGGGYQIVHTHTAKAGFLGRVAAALVGGPTIIHTVHGVTFHEHLSPAQRWFYLALERTAARFTDQFVAVGEDVKNIYLRSGVGTPQTYETIYSGMPLKEYLEAGQMSETERQGLRAELGFEPRHRVVVMAARLEERKGHVYLFEALERLKPRHPDLRVLILGDGPMRAELEARCGRLGIADIVSFLGHRHDLPKVLAASDISVLTSLWEGLPRVLVQSAAAGKPILTFDVEGAWEVVREGRNGFVVPSRDVDTFTVRLDILLSQHARARALGEAGPGEVTQRWTVETMLERLDDLYQRWTSRRAA</sequence>
<dbReference type="Pfam" id="PF00534">
    <property type="entry name" value="Glycos_transf_1"/>
    <property type="match status" value="1"/>
</dbReference>
<evidence type="ECO:0000259" key="1">
    <source>
        <dbReference type="Pfam" id="PF00534"/>
    </source>
</evidence>
<gene>
    <name evidence="3" type="ORF">E6K73_02365</name>
</gene>
<dbReference type="GO" id="GO:0016757">
    <property type="term" value="F:glycosyltransferase activity"/>
    <property type="evidence" value="ECO:0007669"/>
    <property type="project" value="InterPro"/>
</dbReference>
<dbReference type="InterPro" id="IPR001296">
    <property type="entry name" value="Glyco_trans_1"/>
</dbReference>
<protein>
    <submittedName>
        <fullName evidence="3">Glycosyltransferase family 4 protein</fullName>
    </submittedName>
</protein>
<dbReference type="AlphaFoldDB" id="A0A538SMU7"/>
<dbReference type="EMBL" id="VBOT01000029">
    <property type="protein sequence ID" value="TMQ52698.1"/>
    <property type="molecule type" value="Genomic_DNA"/>
</dbReference>
<feature type="domain" description="Glycosyltransferase subfamily 4-like N-terminal" evidence="2">
    <location>
        <begin position="34"/>
        <end position="184"/>
    </location>
</feature>
<dbReference type="Proteomes" id="UP000320184">
    <property type="component" value="Unassembled WGS sequence"/>
</dbReference>
<keyword evidence="3" id="KW-0808">Transferase</keyword>
<evidence type="ECO:0000313" key="3">
    <source>
        <dbReference type="EMBL" id="TMQ52698.1"/>
    </source>
</evidence>
<dbReference type="PANTHER" id="PTHR12526:SF630">
    <property type="entry name" value="GLYCOSYLTRANSFERASE"/>
    <property type="match status" value="1"/>
</dbReference>
<dbReference type="SUPFAM" id="SSF53756">
    <property type="entry name" value="UDP-Glycosyltransferase/glycogen phosphorylase"/>
    <property type="match status" value="1"/>
</dbReference>
<dbReference type="InterPro" id="IPR028098">
    <property type="entry name" value="Glyco_trans_4-like_N"/>
</dbReference>
<evidence type="ECO:0000259" key="2">
    <source>
        <dbReference type="Pfam" id="PF13579"/>
    </source>
</evidence>
<dbReference type="Gene3D" id="3.40.50.2000">
    <property type="entry name" value="Glycogen Phosphorylase B"/>
    <property type="match status" value="2"/>
</dbReference>
<accession>A0A538SMU7</accession>
<comment type="caution">
    <text evidence="3">The sequence shown here is derived from an EMBL/GenBank/DDBJ whole genome shotgun (WGS) entry which is preliminary data.</text>
</comment>
<dbReference type="Pfam" id="PF13579">
    <property type="entry name" value="Glyco_trans_4_4"/>
    <property type="match status" value="1"/>
</dbReference>
<dbReference type="CDD" id="cd03808">
    <property type="entry name" value="GT4_CapM-like"/>
    <property type="match status" value="1"/>
</dbReference>
<feature type="domain" description="Glycosyl transferase family 1" evidence="1">
    <location>
        <begin position="215"/>
        <end position="376"/>
    </location>
</feature>
<name>A0A538SMU7_UNCEI</name>
<organism evidence="3 4">
    <name type="scientific">Eiseniibacteriota bacterium</name>
    <dbReference type="NCBI Taxonomy" id="2212470"/>
    <lineage>
        <taxon>Bacteria</taxon>
        <taxon>Candidatus Eiseniibacteriota</taxon>
    </lineage>
</organism>
<dbReference type="PANTHER" id="PTHR12526">
    <property type="entry name" value="GLYCOSYLTRANSFERASE"/>
    <property type="match status" value="1"/>
</dbReference>
<evidence type="ECO:0000313" key="4">
    <source>
        <dbReference type="Proteomes" id="UP000320184"/>
    </source>
</evidence>
<reference evidence="3 4" key="1">
    <citation type="journal article" date="2019" name="Nat. Microbiol.">
        <title>Mediterranean grassland soil C-N compound turnover is dependent on rainfall and depth, and is mediated by genomically divergent microorganisms.</title>
        <authorList>
            <person name="Diamond S."/>
            <person name="Andeer P.F."/>
            <person name="Li Z."/>
            <person name="Crits-Christoph A."/>
            <person name="Burstein D."/>
            <person name="Anantharaman K."/>
            <person name="Lane K.R."/>
            <person name="Thomas B.C."/>
            <person name="Pan C."/>
            <person name="Northen T.R."/>
            <person name="Banfield J.F."/>
        </authorList>
    </citation>
    <scope>NUCLEOTIDE SEQUENCE [LARGE SCALE GENOMIC DNA]</scope>
    <source>
        <strain evidence="3">WS_3</strain>
    </source>
</reference>